<dbReference type="Gene3D" id="1.20.920.20">
    <property type="match status" value="1"/>
</dbReference>
<name>A0A8B8F4M0_9HEMI</name>
<evidence type="ECO:0000313" key="17">
    <source>
        <dbReference type="RefSeq" id="XP_025405643.1"/>
    </source>
</evidence>
<evidence type="ECO:0000256" key="12">
    <source>
        <dbReference type="ARBA" id="ARBA00023212"/>
    </source>
</evidence>
<dbReference type="InterPro" id="IPR041228">
    <property type="entry name" value="Dynein_C"/>
</dbReference>
<dbReference type="PANTHER" id="PTHR46532">
    <property type="entry name" value="MALE FERTILITY FACTOR KL5"/>
    <property type="match status" value="1"/>
</dbReference>
<dbReference type="Gene3D" id="3.20.180.20">
    <property type="entry name" value="Dynein heavy chain, N-terminal domain 2"/>
    <property type="match status" value="1"/>
</dbReference>
<gene>
    <name evidence="17" type="primary">LOC112679913</name>
</gene>
<dbReference type="InterPro" id="IPR042219">
    <property type="entry name" value="AAA_lid_11_sf"/>
</dbReference>
<dbReference type="PANTHER" id="PTHR46532:SF4">
    <property type="entry name" value="AAA+ ATPASE DOMAIN-CONTAINING PROTEIN"/>
    <property type="match status" value="1"/>
</dbReference>
<dbReference type="FunFam" id="3.40.50.300:FF:001221">
    <property type="entry name" value="Axonemal dynein heavy chain 8"/>
    <property type="match status" value="1"/>
</dbReference>
<keyword evidence="10" id="KW-0969">Cilium</keyword>
<dbReference type="Gene3D" id="1.10.8.720">
    <property type="entry name" value="Region D6 of dynein motor"/>
    <property type="match status" value="1"/>
</dbReference>
<keyword evidence="6" id="KW-0547">Nucleotide-binding</keyword>
<dbReference type="Gene3D" id="1.20.58.1120">
    <property type="match status" value="1"/>
</dbReference>
<dbReference type="FunFam" id="3.20.180.20:FF:000001">
    <property type="entry name" value="Dynein axonemal heavy chain 5"/>
    <property type="match status" value="1"/>
</dbReference>
<keyword evidence="3" id="KW-0963">Cytoplasm</keyword>
<feature type="coiled-coil region" evidence="14">
    <location>
        <begin position="2088"/>
        <end position="2171"/>
    </location>
</feature>
<dbReference type="SMART" id="SM00382">
    <property type="entry name" value="AAA"/>
    <property type="match status" value="3"/>
</dbReference>
<dbReference type="InterPro" id="IPR041589">
    <property type="entry name" value="DNAH3_AAA_lid_1"/>
</dbReference>
<dbReference type="FunFam" id="3.40.50.300:FF:000320">
    <property type="entry name" value="Dynein, axonemal, heavy chain 5"/>
    <property type="match status" value="1"/>
</dbReference>
<dbReference type="Pfam" id="PF12775">
    <property type="entry name" value="AAA_7"/>
    <property type="match status" value="1"/>
</dbReference>
<dbReference type="InterPro" id="IPR042228">
    <property type="entry name" value="Dynein_linker_3"/>
</dbReference>
<evidence type="ECO:0000256" key="10">
    <source>
        <dbReference type="ARBA" id="ARBA00023069"/>
    </source>
</evidence>
<evidence type="ECO:0000256" key="1">
    <source>
        <dbReference type="ARBA" id="ARBA00004430"/>
    </source>
</evidence>
<dbReference type="FunFam" id="1.20.1270.280:FF:000002">
    <property type="entry name" value="Dynein heavy chain 5, axonemal"/>
    <property type="match status" value="1"/>
</dbReference>
<proteinExistence type="inferred from homology"/>
<evidence type="ECO:0000256" key="7">
    <source>
        <dbReference type="ARBA" id="ARBA00022840"/>
    </source>
</evidence>
<evidence type="ECO:0000313" key="16">
    <source>
        <dbReference type="Proteomes" id="UP000694846"/>
    </source>
</evidence>
<dbReference type="GeneID" id="112679913"/>
<sequence>MVYEKQFYEKGPMVEDLLPSEASERVFLFQDRFEELVSLVERYQDGERLFKTPVTIYPSMDEIRRVFNLLKKLYGLFSTMNYSIEIWLKIPWNRLKINEIIDTLVDYANKCRRLPKSLRSWPAFNELKDKIDEWTGKIILIEMMSKNGLKERHWKMLEKVTNTELNVSESDFTLKNIMTAPLLENKDEIEDICQTAIKEIDIEAKLRQIIMDWSTIKVELSTFKNRGLLLVKGQELAEVVNMLEDSQMIMSSLASNRYNIAFKSEIMDWVKKFSVTSQVLENWILVQNLWMYLEAVFVGGDISKQLPLETKRFTAVDKLWVQIMNKARFVENIIEICTDDGTMEIFLPYMYEQLELCQKSLAGYLDKKRYIFSRFYFISDPVLLEILGQASNSHAIQPHLLSLFDNTAKLIFSRTEYDKSLEIVSKEGEGIVLENHVLCVGGVENWLNVLLKETKYTVNQIIANVESYIVKDPTFSVLTMINQFPSQMGLVGIQMLWTSHTENAIKNSTIVKKIMRDTNNHFIKILNMLIDCTTKNLTKMERLKYESLITIHVHQRDIFEVLYRMKITSLSDFEWLKQERFYFNEELDQVEVYITDVLFVYQNEFLGCSDRLVITPLTDRCYITLAQAVGMNMGGAPAGPAGTGKTETTKDMGKSLGKYVVVFNCSDQMDYRGLGRIFKGLVHSGTWGCFDEFNRIELPVLSVAAQQIYIVFSARKYRREVFTFSDGDKVPMNSEFAIFLTMNPGYAGRQELPENLKVLFRSVAMMVPDRLIIIRVKLAACGFKNNIILSKKFFILYQLCEEQLSKQVHYDFGLRNILAVLRTLGTQRRSNPNESEETILMRVLKGMNVSKLVDQDETIFLSLIEDLFVGMRSTSSSYKELQLAIKRSCTELSLINNPTWNLKIVQVYETSLVRHGLMILGPTGSGKTTAIHCLLSALTKTGMSHFELRMNPKAITASQMFGRLDVATNDWTDGIFSTLWRRTLKFKSNEYCWIVLDGPVDAVWIENLNSVLDDNKTLTLANGDRIVMAANAKLCFEPDNVDNASPATISRMGMTFFSSTVLPWKTIFEGWSKSKPDYVFKYFQNVFNNTYDELLKVLQSSLNPKMNLLDAHYIHQTCDILDGLLNMFPETLYLSEKILSCCYTFAIMWSVAAVLESSDRQLLEYFIRTDLKGKVDVPKLKEGESIYEFTISSNGEWQHWGTVIDEYIYPNDYIPVYGDILVSNLDNVRTIFLISLIASQEKNVLLIGEQGTAKTVMIKSYMQDFDQEARMSKIFNFSSATTPNMFQNTIESYVEKRFSTTYGAPGNRKMTIFIDDINMPIINDWGDQVTNEITRQLLENKGFYSLTKPGDYFNIVGINMLGAMIHPGGGRNDIPPRLKRQFCIFNCTLPSNSSMDKIFGALGCGYFCIERFNQEIVALVPSLVTLTRIVWQKTKQKLLPTPANFHYVFNLRDLSRIWEGMLQICTEECPNNATLLKLWCHEIQRVILDKLTSTMDKNWFTETVKISAGDFLIPEIFQLFPDDMSTNVFVDFMRDVTEATGDEPDDYISENPKIYEHIDDFEVLKSRMLMYMYQMNEATHGSSMDLVFFRDCMIHLTIISRILRIPRGNGLLVGVGGSGRRSVTTLASFIAGYFQHSIFLTRSYGINNFLDDIRLLYKRAGLEGLKTTFVFTDNDIKEEAFLEYINNILSSGEVASLFSKDELEEMLNNLTPNFKKKYPKGNPTMENLYDFFIKQAMSNLHLVLCFSPIGESFRLRSLKFPGIISGCIIDWYTLWPSDALLAVSSHFLNDFPMDSTVEEKNSIIQLLGEIHDNVAKDCTSYFQRFRRQIFVTPKSFLLFVNGYKHLYMENKQDIEEMKIQRILGLEKLADASIQVERLKKELIVKDKEILIATAASTEVTTKVNIVVKAAEISKAEVVVVKDRAEKLLKIISKEKKIAEMKLAKAQPALDAAEAALLTINATDIATVRKLGKPPYLITLIMDSVLILFQKKIQKVIPDSDKLFLEPSWSDSLKLISETKFLHNLQHFPKDQINGESMDLLQPYFNYRDYTFEKAKSACGNVAGLLSWTIAMIDFYKVNKEVLPLKTNLAQQEAKHSHAKEQLANAEAIAYEKNKELLEAKRKLHVALSAQQSVQTEANRCKYKMESATALIEGLEEERKRWTQQLAGFNLDIKYSLGDIVILTGFLSYSGPFNQEYRTNILKSWYQELNKKSIPNSPVLNITEKLADPPTISEWNLQGLPNDELSIQNGIIVTKSSKFPIMIDPQSQGITWIKNKELINNMVITSFDDKYFRNYLEDCISLGKPLLIQDILQDVDPVINNVLEKNYYKLGKSLKVLLGDKEIDVSHNFRLYLTSKLGNPSYPPELYARCAVIDFTVTMKGLEDQLLSRVIETEKKELEQERIELIAEVTSQKRKMQKLEHDLLVKLTTVKGSLVDDESVLYTLNKTKDTALDVNKKLEVAGKTQASISVMRENYRSIATRGSVLYFLIVEMAMVNPMYQNSLQQFLEQFDLSLANSNVSISLDRRIKYIIEYLTYAVFKYKCRGLYEVHKTLFTILVALKVDLNMGNITRSQFEFIIKGGASIDIDSIRPKPFDWLTDISWMNLNMLQKFSKFEDILNIIEKNGNAWKRWYEKSKPEKEIMPNGLEMLSVFEKLLIIRAWCPDRTLNQAFQYVENSLGPKFVEVVMFDIEEMYIESKSTTPLICFLSMGSDPSILIENTAKKMEIPFHSVSMGQGQEIHAEKLMKHCADNGGWVLLQNCHLCLDFMQETFIYINTNVSTSNQDNFRIWITTEVHPKFSISLLQISIHYTYEPPEGLRAGLKRTYNNMGEDMLNYTSLPQYRPILYAISFLHSVVQERRKFGPIGWNIPYEFNTSDWYSSSLYLQKMVDDMNINSTFDWIALRYMLAEVHYGGRVTDDYDRRLLYNFTELWFTDNLFSQNFCFYKGYDVLNYDQLSEYLSAIEEMPHKDPPQSCGLHPNTDITYQTNMVQEMFDTIILIQPKGSSGGSDVTREEIVYNTATELLDKLPLLFNMFELKERLMLMGATEPMNIFLGQEIDRIQKVIELVKSTLEDLLLAINGIIIMNEVLTETLNYLYDGRIPMHWLKISWTSSTIGFWYNELLNRHSQIYLWVFNEKPNLFWMTGFFNPQGFLTAMKQEISRAHEGWTLDNILLENKVTTCNRFDIKKSPLEGVYVYGLFLEGAGWDRKAQELQESLHKIMYTEMPVVHIYATNLLKNRAVVGYRCPVYKKPKRTGLTYVCELRLNTPQDISPTHWILRGVALLCDIK</sequence>
<dbReference type="GO" id="GO:0051959">
    <property type="term" value="F:dynein light intermediate chain binding"/>
    <property type="evidence" value="ECO:0007669"/>
    <property type="project" value="InterPro"/>
</dbReference>
<dbReference type="OrthoDB" id="286107at2759"/>
<evidence type="ECO:0000256" key="14">
    <source>
        <dbReference type="SAM" id="Coils"/>
    </source>
</evidence>
<dbReference type="SUPFAM" id="SSF52540">
    <property type="entry name" value="P-loop containing nucleoside triphosphate hydrolases"/>
    <property type="match status" value="4"/>
</dbReference>
<keyword evidence="4" id="KW-0493">Microtubule</keyword>
<evidence type="ECO:0000256" key="11">
    <source>
        <dbReference type="ARBA" id="ARBA00023175"/>
    </source>
</evidence>
<dbReference type="InterPro" id="IPR013602">
    <property type="entry name" value="Dynein_heavy_linker"/>
</dbReference>
<dbReference type="InterPro" id="IPR043160">
    <property type="entry name" value="Dynein_C_barrel"/>
</dbReference>
<dbReference type="Gene3D" id="1.20.140.100">
    <property type="entry name" value="Dynein heavy chain, N-terminal domain 2"/>
    <property type="match status" value="1"/>
</dbReference>
<evidence type="ECO:0000256" key="9">
    <source>
        <dbReference type="ARBA" id="ARBA00023054"/>
    </source>
</evidence>
<dbReference type="InterPro" id="IPR026983">
    <property type="entry name" value="DHC"/>
</dbReference>
<reference evidence="17" key="1">
    <citation type="submission" date="2025-08" db="UniProtKB">
        <authorList>
            <consortium name="RefSeq"/>
        </authorList>
    </citation>
    <scope>IDENTIFICATION</scope>
    <source>
        <tissue evidence="17">Whole body</tissue>
    </source>
</reference>
<protein>
    <submittedName>
        <fullName evidence="17">Dynein heavy chain 8, axonemal</fullName>
    </submittedName>
</protein>
<dbReference type="Gene3D" id="1.10.8.1220">
    <property type="match status" value="1"/>
</dbReference>
<dbReference type="Pfam" id="PF12780">
    <property type="entry name" value="AAA_8"/>
    <property type="match status" value="1"/>
</dbReference>
<evidence type="ECO:0000256" key="4">
    <source>
        <dbReference type="ARBA" id="ARBA00022701"/>
    </source>
</evidence>
<keyword evidence="16" id="KW-1185">Reference proteome</keyword>
<dbReference type="Pfam" id="PF17857">
    <property type="entry name" value="AAA_lid_1"/>
    <property type="match status" value="1"/>
</dbReference>
<evidence type="ECO:0000256" key="3">
    <source>
        <dbReference type="ARBA" id="ARBA00022490"/>
    </source>
</evidence>
<evidence type="ECO:0000259" key="15">
    <source>
        <dbReference type="SMART" id="SM00382"/>
    </source>
</evidence>
<comment type="similarity">
    <text evidence="2">Belongs to the dynein heavy chain family.</text>
</comment>
<organism evidence="16 17">
    <name type="scientific">Sipha flava</name>
    <name type="common">yellow sugarcane aphid</name>
    <dbReference type="NCBI Taxonomy" id="143950"/>
    <lineage>
        <taxon>Eukaryota</taxon>
        <taxon>Metazoa</taxon>
        <taxon>Ecdysozoa</taxon>
        <taxon>Arthropoda</taxon>
        <taxon>Hexapoda</taxon>
        <taxon>Insecta</taxon>
        <taxon>Pterygota</taxon>
        <taxon>Neoptera</taxon>
        <taxon>Paraneoptera</taxon>
        <taxon>Hemiptera</taxon>
        <taxon>Sternorrhyncha</taxon>
        <taxon>Aphidomorpha</taxon>
        <taxon>Aphidoidea</taxon>
        <taxon>Aphididae</taxon>
        <taxon>Sipha</taxon>
    </lineage>
</organism>
<dbReference type="Pfam" id="PF12781">
    <property type="entry name" value="AAA_9"/>
    <property type="match status" value="1"/>
</dbReference>
<dbReference type="InterPro" id="IPR035699">
    <property type="entry name" value="AAA_6"/>
</dbReference>
<evidence type="ECO:0000256" key="2">
    <source>
        <dbReference type="ARBA" id="ARBA00008887"/>
    </source>
</evidence>
<dbReference type="Pfam" id="PF08393">
    <property type="entry name" value="DHC_N2"/>
    <property type="match status" value="1"/>
</dbReference>
<evidence type="ECO:0000256" key="5">
    <source>
        <dbReference type="ARBA" id="ARBA00022737"/>
    </source>
</evidence>
<dbReference type="InterPro" id="IPR024743">
    <property type="entry name" value="Dynein_HC_stalk"/>
</dbReference>
<dbReference type="InterPro" id="IPR003593">
    <property type="entry name" value="AAA+_ATPase"/>
</dbReference>
<keyword evidence="13" id="KW-0966">Cell projection</keyword>
<dbReference type="CTD" id="26067053"/>
<dbReference type="FunFam" id="1.20.920.30:FF:000004">
    <property type="entry name" value="Dynein axonemal heavy chain 5"/>
    <property type="match status" value="1"/>
</dbReference>
<dbReference type="FunFam" id="1.10.287.2620:FF:000001">
    <property type="entry name" value="Cytoplasmic dynein heavy chain 1"/>
    <property type="match status" value="1"/>
</dbReference>
<dbReference type="InterPro" id="IPR041466">
    <property type="entry name" value="Dynein_AAA5_ext"/>
</dbReference>
<dbReference type="Gene3D" id="1.20.1270.280">
    <property type="match status" value="1"/>
</dbReference>
<dbReference type="Pfam" id="PF03028">
    <property type="entry name" value="Dynein_heavy"/>
    <property type="match status" value="1"/>
</dbReference>
<dbReference type="GO" id="GO:0045505">
    <property type="term" value="F:dynein intermediate chain binding"/>
    <property type="evidence" value="ECO:0007669"/>
    <property type="project" value="InterPro"/>
</dbReference>
<dbReference type="InterPro" id="IPR041658">
    <property type="entry name" value="AAA_lid_11"/>
</dbReference>
<dbReference type="InterPro" id="IPR027417">
    <property type="entry name" value="P-loop_NTPase"/>
</dbReference>
<dbReference type="Pfam" id="PF17852">
    <property type="entry name" value="Dynein_AAA_lid"/>
    <property type="match status" value="1"/>
</dbReference>
<dbReference type="InterPro" id="IPR004273">
    <property type="entry name" value="Dynein_heavy_D6_P-loop"/>
</dbReference>
<dbReference type="Pfam" id="PF18198">
    <property type="entry name" value="AAA_lid_11"/>
    <property type="match status" value="1"/>
</dbReference>
<dbReference type="Gene3D" id="6.10.140.1060">
    <property type="match status" value="1"/>
</dbReference>
<dbReference type="FunFam" id="3.40.50.300:FF:001080">
    <property type="entry name" value="Dynein, axonemal, heavy chain 5"/>
    <property type="match status" value="1"/>
</dbReference>
<dbReference type="GO" id="GO:0008569">
    <property type="term" value="F:minus-end-directed microtubule motor activity"/>
    <property type="evidence" value="ECO:0007669"/>
    <property type="project" value="InterPro"/>
</dbReference>
<keyword evidence="8" id="KW-0243">Dynein</keyword>
<dbReference type="GO" id="GO:0005874">
    <property type="term" value="C:microtubule"/>
    <property type="evidence" value="ECO:0007669"/>
    <property type="project" value="UniProtKB-KW"/>
</dbReference>
<dbReference type="GO" id="GO:0097729">
    <property type="term" value="C:9+2 motile cilium"/>
    <property type="evidence" value="ECO:0007669"/>
    <property type="project" value="UniProtKB-ARBA"/>
</dbReference>
<dbReference type="Gene3D" id="1.10.287.2620">
    <property type="match status" value="1"/>
</dbReference>
<dbReference type="GO" id="GO:0005858">
    <property type="term" value="C:axonemal dynein complex"/>
    <property type="evidence" value="ECO:0007669"/>
    <property type="project" value="TreeGrafter"/>
</dbReference>
<feature type="domain" description="AAA+ ATPase" evidence="15">
    <location>
        <begin position="1240"/>
        <end position="1388"/>
    </location>
</feature>
<dbReference type="GO" id="GO:0005524">
    <property type="term" value="F:ATP binding"/>
    <property type="evidence" value="ECO:0007669"/>
    <property type="project" value="UniProtKB-KW"/>
</dbReference>
<dbReference type="Gene3D" id="3.10.490.20">
    <property type="match status" value="1"/>
</dbReference>
<dbReference type="Gene3D" id="1.10.472.130">
    <property type="match status" value="1"/>
</dbReference>
<accession>A0A8B8F4M0</accession>
<keyword evidence="5" id="KW-0677">Repeat</keyword>
<dbReference type="Pfam" id="PF18199">
    <property type="entry name" value="Dynein_C"/>
    <property type="match status" value="1"/>
</dbReference>
<feature type="domain" description="AAA+ ATPase" evidence="15">
    <location>
        <begin position="913"/>
        <end position="1068"/>
    </location>
</feature>
<dbReference type="FunFam" id="1.20.140.100:FF:000003">
    <property type="entry name" value="Dynein, axonemal, heavy chain 5"/>
    <property type="match status" value="1"/>
</dbReference>
<dbReference type="FunFam" id="1.10.8.720:FF:000004">
    <property type="entry name" value="Dynein heavy chain 5, axonemal"/>
    <property type="match status" value="1"/>
</dbReference>
<dbReference type="RefSeq" id="XP_025405643.1">
    <property type="nucleotide sequence ID" value="XM_025549858.1"/>
</dbReference>
<dbReference type="FunFam" id="3.10.490.20:FF:000010">
    <property type="entry name" value="Dynein heavy chain, putative"/>
    <property type="match status" value="1"/>
</dbReference>
<dbReference type="GO" id="GO:0007018">
    <property type="term" value="P:microtubule-based movement"/>
    <property type="evidence" value="ECO:0007669"/>
    <property type="project" value="InterPro"/>
</dbReference>
<dbReference type="InterPro" id="IPR042222">
    <property type="entry name" value="Dynein_2_N"/>
</dbReference>
<dbReference type="InterPro" id="IPR043157">
    <property type="entry name" value="Dynein_AAA1S"/>
</dbReference>
<evidence type="ECO:0000256" key="8">
    <source>
        <dbReference type="ARBA" id="ARBA00023017"/>
    </source>
</evidence>
<keyword evidence="12" id="KW-0206">Cytoskeleton</keyword>
<comment type="subcellular location">
    <subcellularLocation>
        <location evidence="1">Cytoplasm</location>
        <location evidence="1">Cytoskeleton</location>
        <location evidence="1">Cilium axoneme</location>
    </subcellularLocation>
</comment>
<dbReference type="FunFam" id="1.20.58.1120:FF:000004">
    <property type="entry name" value="Dynein axonemal heavy chain 5"/>
    <property type="match status" value="1"/>
</dbReference>
<dbReference type="FunFam" id="3.40.50.300:FF:000044">
    <property type="entry name" value="Dynein heavy chain 5, axonemal"/>
    <property type="match status" value="1"/>
</dbReference>
<dbReference type="InterPro" id="IPR035706">
    <property type="entry name" value="AAA_9"/>
</dbReference>
<dbReference type="FunFam" id="3.40.50.300:FF:002141">
    <property type="entry name" value="Dynein heavy chain"/>
    <property type="match status" value="1"/>
</dbReference>
<dbReference type="Proteomes" id="UP000694846">
    <property type="component" value="Unplaced"/>
</dbReference>
<feature type="domain" description="AAA+ ATPase" evidence="15">
    <location>
        <begin position="634"/>
        <end position="778"/>
    </location>
</feature>
<dbReference type="Gene3D" id="1.10.8.710">
    <property type="match status" value="1"/>
</dbReference>
<dbReference type="FunFam" id="3.40.50.300:FF:000049">
    <property type="entry name" value="Dynein, axonemal, heavy chain 5"/>
    <property type="match status" value="1"/>
</dbReference>
<keyword evidence="7" id="KW-0067">ATP-binding</keyword>
<keyword evidence="11" id="KW-0505">Motor protein</keyword>
<evidence type="ECO:0000256" key="6">
    <source>
        <dbReference type="ARBA" id="ARBA00022741"/>
    </source>
</evidence>
<dbReference type="Pfam" id="PF12774">
    <property type="entry name" value="AAA_6"/>
    <property type="match status" value="1"/>
</dbReference>
<dbReference type="Gene3D" id="3.40.50.300">
    <property type="entry name" value="P-loop containing nucleotide triphosphate hydrolases"/>
    <property type="match status" value="5"/>
</dbReference>
<dbReference type="Gene3D" id="1.20.920.30">
    <property type="match status" value="1"/>
</dbReference>
<dbReference type="Pfam" id="PF12777">
    <property type="entry name" value="MT"/>
    <property type="match status" value="1"/>
</dbReference>
<dbReference type="FunFam" id="1.10.8.1220:FF:000001">
    <property type="entry name" value="Dynein axonemal heavy chain 5"/>
    <property type="match status" value="1"/>
</dbReference>
<dbReference type="FunFam" id="1.10.8.710:FF:000003">
    <property type="entry name" value="Dynein axonemal heavy chain 5"/>
    <property type="match status" value="1"/>
</dbReference>
<feature type="coiled-coil region" evidence="14">
    <location>
        <begin position="2387"/>
        <end position="2421"/>
    </location>
</feature>
<dbReference type="InterPro" id="IPR024317">
    <property type="entry name" value="Dynein_heavy_chain_D4_dom"/>
</dbReference>
<evidence type="ECO:0000256" key="13">
    <source>
        <dbReference type="ARBA" id="ARBA00023273"/>
    </source>
</evidence>
<keyword evidence="9 14" id="KW-0175">Coiled coil</keyword>